<evidence type="ECO:0000256" key="5">
    <source>
        <dbReference type="ARBA" id="ARBA00022813"/>
    </source>
</evidence>
<dbReference type="InterPro" id="IPR001045">
    <property type="entry name" value="Spermi_synthase"/>
</dbReference>
<dbReference type="Pfam" id="PF01564">
    <property type="entry name" value="Spermine_synth"/>
    <property type="match status" value="1"/>
</dbReference>
<protein>
    <recommendedName>
        <fullName evidence="12">Polyamine aminopropyltransferase</fullName>
    </recommendedName>
    <alternativeName>
        <fullName evidence="12">Putrescine aminopropyltransferase</fullName>
        <shortName evidence="12">PAPT</shortName>
    </alternativeName>
    <alternativeName>
        <fullName evidence="12">Spermidine synthase</fullName>
        <shortName evidence="12">SPDS</shortName>
        <shortName evidence="12">SPDSY</shortName>
        <ecNumber evidence="12">2.5.1.16</ecNumber>
    </alternativeName>
</protein>
<dbReference type="GO" id="GO:0005829">
    <property type="term" value="C:cytosol"/>
    <property type="evidence" value="ECO:0007669"/>
    <property type="project" value="TreeGrafter"/>
</dbReference>
<dbReference type="PANTHER" id="PTHR11558:SF11">
    <property type="entry name" value="SPERMIDINE SYNTHASE"/>
    <property type="match status" value="1"/>
</dbReference>
<feature type="binding site" evidence="12">
    <location>
        <position position="118"/>
    </location>
    <ligand>
        <name>S-methyl-5'-thioadenosine</name>
        <dbReference type="ChEBI" id="CHEBI:17509"/>
    </ligand>
</feature>
<comment type="catalytic activity">
    <reaction evidence="12 15">
        <text>S-adenosyl 3-(methylsulfanyl)propylamine + putrescine = S-methyl-5'-thioadenosine + spermidine + H(+)</text>
        <dbReference type="Rhea" id="RHEA:12721"/>
        <dbReference type="ChEBI" id="CHEBI:15378"/>
        <dbReference type="ChEBI" id="CHEBI:17509"/>
        <dbReference type="ChEBI" id="CHEBI:57443"/>
        <dbReference type="ChEBI" id="CHEBI:57834"/>
        <dbReference type="ChEBI" id="CHEBI:326268"/>
        <dbReference type="EC" id="2.5.1.16"/>
    </reaction>
</comment>
<dbReference type="AlphaFoldDB" id="A0A2M7D854"/>
<evidence type="ECO:0000259" key="16">
    <source>
        <dbReference type="PROSITE" id="PS51006"/>
    </source>
</evidence>
<keyword evidence="6 12" id="KW-0745">Spermidine biosynthesis</keyword>
<evidence type="ECO:0000256" key="9">
    <source>
        <dbReference type="ARBA" id="ARBA00023239"/>
    </source>
</evidence>
<evidence type="ECO:0000256" key="15">
    <source>
        <dbReference type="RuleBase" id="RU003837"/>
    </source>
</evidence>
<dbReference type="InterPro" id="IPR030373">
    <property type="entry name" value="PABS_CS"/>
</dbReference>
<keyword evidence="5" id="KW-0068">Autocatalytic cleavage</keyword>
<keyword evidence="7 12" id="KW-0620">Polyamine biosynthesis</keyword>
<dbReference type="InterPro" id="IPR016067">
    <property type="entry name" value="S-AdoMet_deCO2ase_core"/>
</dbReference>
<evidence type="ECO:0000256" key="6">
    <source>
        <dbReference type="ARBA" id="ARBA00023066"/>
    </source>
</evidence>
<dbReference type="PROSITE" id="PS51006">
    <property type="entry name" value="PABS_2"/>
    <property type="match status" value="1"/>
</dbReference>
<dbReference type="PANTHER" id="PTHR11558">
    <property type="entry name" value="SPERMIDINE/SPERMINE SYNTHASE"/>
    <property type="match status" value="1"/>
</dbReference>
<dbReference type="NCBIfam" id="NF002010">
    <property type="entry name" value="PRK00811.1"/>
    <property type="match status" value="1"/>
</dbReference>
<keyword evidence="9" id="KW-0456">Lyase</keyword>
<keyword evidence="3 12" id="KW-0808">Transferase</keyword>
<dbReference type="CDD" id="cd02440">
    <property type="entry name" value="AdoMet_MTases"/>
    <property type="match status" value="1"/>
</dbReference>
<dbReference type="SUPFAM" id="SSF53335">
    <property type="entry name" value="S-adenosyl-L-methionine-dependent methyltransferases"/>
    <property type="match status" value="1"/>
</dbReference>
<evidence type="ECO:0000313" key="17">
    <source>
        <dbReference type="EMBL" id="PIV42971.1"/>
    </source>
</evidence>
<dbReference type="Proteomes" id="UP000230304">
    <property type="component" value="Unassembled WGS sequence"/>
</dbReference>
<comment type="similarity">
    <text evidence="2 12 14">Belongs to the spermidine/spermine synthase family.</text>
</comment>
<evidence type="ECO:0000256" key="4">
    <source>
        <dbReference type="ARBA" id="ARBA00022793"/>
    </source>
</evidence>
<dbReference type="EC" id="2.5.1.16" evidence="12"/>
<evidence type="ECO:0000256" key="3">
    <source>
        <dbReference type="ARBA" id="ARBA00022679"/>
    </source>
</evidence>
<keyword evidence="10" id="KW-0704">Schiff base</keyword>
<evidence type="ECO:0000256" key="8">
    <source>
        <dbReference type="ARBA" id="ARBA00023145"/>
    </source>
</evidence>
<dbReference type="GO" id="GO:0004766">
    <property type="term" value="F:spermidine synthase activity"/>
    <property type="evidence" value="ECO:0007669"/>
    <property type="project" value="UniProtKB-UniRule"/>
</dbReference>
<dbReference type="Gene3D" id="3.40.50.150">
    <property type="entry name" value="Vaccinia Virus protein VP39"/>
    <property type="match status" value="1"/>
</dbReference>
<evidence type="ECO:0000256" key="14">
    <source>
        <dbReference type="RuleBase" id="RU003836"/>
    </source>
</evidence>
<evidence type="ECO:0000313" key="18">
    <source>
        <dbReference type="Proteomes" id="UP000230304"/>
    </source>
</evidence>
<proteinExistence type="inferred from homology"/>
<organism evidence="17 18">
    <name type="scientific">Candidatus Nealsonbacteria bacterium CG02_land_8_20_14_3_00_40_11</name>
    <dbReference type="NCBI Taxonomy" id="1974700"/>
    <lineage>
        <taxon>Bacteria</taxon>
        <taxon>Candidatus Nealsoniibacteriota</taxon>
    </lineage>
</organism>
<keyword evidence="8" id="KW-0865">Zymogen</keyword>
<dbReference type="InterPro" id="IPR003826">
    <property type="entry name" value="AdoMetDC_fam_prok"/>
</dbReference>
<dbReference type="Pfam" id="PF17284">
    <property type="entry name" value="Spermine_synt_N"/>
    <property type="match status" value="1"/>
</dbReference>
<feature type="domain" description="PABS" evidence="16">
    <location>
        <begin position="9"/>
        <end position="248"/>
    </location>
</feature>
<dbReference type="GO" id="GO:0004014">
    <property type="term" value="F:adenosylmethionine decarboxylase activity"/>
    <property type="evidence" value="ECO:0007669"/>
    <property type="project" value="InterPro"/>
</dbReference>
<comment type="subunit">
    <text evidence="12">Homodimer or homotetramer.</text>
</comment>
<feature type="binding site" evidence="12">
    <location>
        <position position="75"/>
    </location>
    <ligand>
        <name>spermidine</name>
        <dbReference type="ChEBI" id="CHEBI:57834"/>
    </ligand>
</feature>
<dbReference type="NCBIfam" id="TIGR00417">
    <property type="entry name" value="speE"/>
    <property type="match status" value="1"/>
</dbReference>
<dbReference type="SUPFAM" id="SSF56276">
    <property type="entry name" value="S-adenosylmethionine decarboxylase"/>
    <property type="match status" value="1"/>
</dbReference>
<reference evidence="18" key="1">
    <citation type="submission" date="2017-09" db="EMBL/GenBank/DDBJ databases">
        <title>Depth-based differentiation of microbial function through sediment-hosted aquifers and enrichment of novel symbionts in the deep terrestrial subsurface.</title>
        <authorList>
            <person name="Probst A.J."/>
            <person name="Ladd B."/>
            <person name="Jarett J.K."/>
            <person name="Geller-Mcgrath D.E."/>
            <person name="Sieber C.M.K."/>
            <person name="Emerson J.B."/>
            <person name="Anantharaman K."/>
            <person name="Thomas B.C."/>
            <person name="Malmstrom R."/>
            <person name="Stieglmeier M."/>
            <person name="Klingl A."/>
            <person name="Woyke T."/>
            <person name="Ryan C.M."/>
            <person name="Banfield J.F."/>
        </authorList>
    </citation>
    <scope>NUCLEOTIDE SEQUENCE [LARGE SCALE GENOMIC DNA]</scope>
</reference>
<dbReference type="HAMAP" id="MF_00198">
    <property type="entry name" value="Spermidine_synth"/>
    <property type="match status" value="1"/>
</dbReference>
<gene>
    <name evidence="12" type="primary">speE</name>
    <name evidence="17" type="ORF">COS26_01340</name>
</gene>
<dbReference type="InterPro" id="IPR029063">
    <property type="entry name" value="SAM-dependent_MTases_sf"/>
</dbReference>
<dbReference type="Gene3D" id="3.60.90.10">
    <property type="entry name" value="S-adenosylmethionine decarboxylase"/>
    <property type="match status" value="1"/>
</dbReference>
<evidence type="ECO:0000256" key="13">
    <source>
        <dbReference type="PROSITE-ProRule" id="PRU00354"/>
    </source>
</evidence>
<feature type="binding site" evidence="12">
    <location>
        <position position="99"/>
    </location>
    <ligand>
        <name>spermidine</name>
        <dbReference type="ChEBI" id="CHEBI:57834"/>
    </ligand>
</feature>
<feature type="binding site" evidence="12">
    <location>
        <begin position="150"/>
        <end position="151"/>
    </location>
    <ligand>
        <name>S-methyl-5'-thioadenosine</name>
        <dbReference type="ChEBI" id="CHEBI:17509"/>
    </ligand>
</feature>
<accession>A0A2M7D854</accession>
<dbReference type="Pfam" id="PF02675">
    <property type="entry name" value="AdoMet_dc"/>
    <property type="match status" value="1"/>
</dbReference>
<evidence type="ECO:0000256" key="10">
    <source>
        <dbReference type="ARBA" id="ARBA00023270"/>
    </source>
</evidence>
<evidence type="ECO:0000256" key="1">
    <source>
        <dbReference type="ARBA" id="ARBA00001928"/>
    </source>
</evidence>
<sequence length="433" mass="49451">MPLEKNKNELWFREELFPDVVQSIKVSKVLCRKITKDARGKKLQELLILDTPRFGKMLTLDGAVQLTEADEKYYHEPLVHCALFSHQNPKSILIIGGGDGGIIREVVKHKVQSIDLVDIDREVIRLTKKYLPEFSQNAWQDPRLNIHIEDGAVFIKKTKKKYDVIILDTPDPIGPAKSLFQTSFYLNCKKVLAPGGIIIRQTGSNLLQPEEMPSNFRQMEELFPDVKVFLTAVPTYIGGYFTFVAASPKKGIFKKALPQLGKKFRKLKLKTEWYTPEMHKASMILPRELESSLKKTLYGIELIVDLYDCDHAIISSREKLYRFAKEICEIIKMKPYGEPLIPDFGYSLSKTAGPSLVQLIESSSITAHYSPHWRVVCLNMFTCASFDAEKTLKFVKKFFGAGRTVAFLLKRGSRVFRKELEITNIPIPGQNNY</sequence>
<comment type="cofactor">
    <cofactor evidence="1">
        <name>pyruvate</name>
        <dbReference type="ChEBI" id="CHEBI:15361"/>
    </cofactor>
</comment>
<comment type="caution">
    <text evidence="17">The sequence shown here is derived from an EMBL/GenBank/DDBJ whole genome shotgun (WGS) entry which is preliminary data.</text>
</comment>
<dbReference type="InterPro" id="IPR030374">
    <property type="entry name" value="PABS"/>
</dbReference>
<name>A0A2M7D854_9BACT</name>
<keyword evidence="11" id="KW-0670">Pyruvate</keyword>
<comment type="pathway">
    <text evidence="12">Amine and polyamine biosynthesis; spermidine biosynthesis; spermidine from putrescine: step 1/1.</text>
</comment>
<dbReference type="EMBL" id="PEUA01000030">
    <property type="protein sequence ID" value="PIV42971.1"/>
    <property type="molecule type" value="Genomic_DNA"/>
</dbReference>
<dbReference type="Gene3D" id="2.30.140.10">
    <property type="entry name" value="Spermidine synthase, tetramerisation domain"/>
    <property type="match status" value="1"/>
</dbReference>
<dbReference type="PROSITE" id="PS01330">
    <property type="entry name" value="PABS_1"/>
    <property type="match status" value="1"/>
</dbReference>
<feature type="active site" description="Proton acceptor" evidence="12 13">
    <location>
        <position position="168"/>
    </location>
</feature>
<dbReference type="GO" id="GO:0008295">
    <property type="term" value="P:spermidine biosynthetic process"/>
    <property type="evidence" value="ECO:0007669"/>
    <property type="project" value="UniProtKB-UniRule"/>
</dbReference>
<feature type="binding site" evidence="12">
    <location>
        <position position="175"/>
    </location>
    <ligand>
        <name>S-methyl-5'-thioadenosine</name>
        <dbReference type="ChEBI" id="CHEBI:17509"/>
    </ligand>
</feature>
<evidence type="ECO:0000256" key="7">
    <source>
        <dbReference type="ARBA" id="ARBA00023115"/>
    </source>
</evidence>
<evidence type="ECO:0000256" key="2">
    <source>
        <dbReference type="ARBA" id="ARBA00007867"/>
    </source>
</evidence>
<evidence type="ECO:0000256" key="11">
    <source>
        <dbReference type="ARBA" id="ARBA00023317"/>
    </source>
</evidence>
<dbReference type="UniPathway" id="UPA00248">
    <property type="reaction ID" value="UER00314"/>
</dbReference>
<evidence type="ECO:0000256" key="12">
    <source>
        <dbReference type="HAMAP-Rule" id="MF_00198"/>
    </source>
</evidence>
<comment type="caution">
    <text evidence="12">Lacks conserved residue(s) required for the propagation of feature annotation.</text>
</comment>
<keyword evidence="4" id="KW-0210">Decarboxylase</keyword>
<dbReference type="InterPro" id="IPR037163">
    <property type="entry name" value="Spermidine_synt_N_sf"/>
</dbReference>
<dbReference type="InterPro" id="IPR035246">
    <property type="entry name" value="Spermidine_synt_N"/>
</dbReference>
<feature type="binding site" evidence="12">
    <location>
        <position position="44"/>
    </location>
    <ligand>
        <name>S-methyl-5'-thioadenosine</name>
        <dbReference type="ChEBI" id="CHEBI:17509"/>
    </ligand>
</feature>
<comment type="function">
    <text evidence="12">Catalyzes the irreversible transfer of a propylamine group from the amino donor S-adenosylmethioninamine (decarboxy-AdoMet) to putrescine (1,4-diaminobutane) to yield spermidine.</text>
</comment>